<feature type="compositionally biased region" description="Polar residues" evidence="1">
    <location>
        <begin position="55"/>
        <end position="67"/>
    </location>
</feature>
<keyword evidence="3" id="KW-1185">Reference proteome</keyword>
<dbReference type="AlphaFoldDB" id="A0A5D2FUW3"/>
<sequence length="67" mass="7773">MLVFILLYPFYSLDSGFGKIIFFVFRFSHVILNHQSTPTLNKNKTRNKQPPIVELTSNDSFGYNSTK</sequence>
<gene>
    <name evidence="2" type="ORF">ES288_A07G124600v1</name>
</gene>
<dbReference type="Proteomes" id="UP000323506">
    <property type="component" value="Chromosome A07"/>
</dbReference>
<evidence type="ECO:0000313" key="3">
    <source>
        <dbReference type="Proteomes" id="UP000323506"/>
    </source>
</evidence>
<dbReference type="EMBL" id="CM017694">
    <property type="protein sequence ID" value="TYH09784.1"/>
    <property type="molecule type" value="Genomic_DNA"/>
</dbReference>
<name>A0A5D2FUW3_GOSDA</name>
<evidence type="ECO:0000256" key="1">
    <source>
        <dbReference type="SAM" id="MobiDB-lite"/>
    </source>
</evidence>
<reference evidence="2 3" key="1">
    <citation type="submission" date="2019-06" db="EMBL/GenBank/DDBJ databases">
        <title>WGS assembly of Gossypium darwinii.</title>
        <authorList>
            <person name="Chen Z.J."/>
            <person name="Sreedasyam A."/>
            <person name="Ando A."/>
            <person name="Song Q."/>
            <person name="De L."/>
            <person name="Hulse-Kemp A."/>
            <person name="Ding M."/>
            <person name="Ye W."/>
            <person name="Kirkbride R."/>
            <person name="Jenkins J."/>
            <person name="Plott C."/>
            <person name="Lovell J."/>
            <person name="Lin Y.-M."/>
            <person name="Vaughn R."/>
            <person name="Liu B."/>
            <person name="Li W."/>
            <person name="Simpson S."/>
            <person name="Scheffler B."/>
            <person name="Saski C."/>
            <person name="Grover C."/>
            <person name="Hu G."/>
            <person name="Conover J."/>
            <person name="Carlson J."/>
            <person name="Shu S."/>
            <person name="Boston L."/>
            <person name="Williams M."/>
            <person name="Peterson D."/>
            <person name="Mcgee K."/>
            <person name="Jones D."/>
            <person name="Wendel J."/>
            <person name="Stelly D."/>
            <person name="Grimwood J."/>
            <person name="Schmutz J."/>
        </authorList>
    </citation>
    <scope>NUCLEOTIDE SEQUENCE [LARGE SCALE GENOMIC DNA]</scope>
    <source>
        <strain evidence="2">1808015.09</strain>
    </source>
</reference>
<proteinExistence type="predicted"/>
<protein>
    <submittedName>
        <fullName evidence="2">Uncharacterized protein</fullName>
    </submittedName>
</protein>
<evidence type="ECO:0000313" key="2">
    <source>
        <dbReference type="EMBL" id="TYH09784.1"/>
    </source>
</evidence>
<accession>A0A5D2FUW3</accession>
<organism evidence="2 3">
    <name type="scientific">Gossypium darwinii</name>
    <name type="common">Darwin's cotton</name>
    <name type="synonym">Gossypium barbadense var. darwinii</name>
    <dbReference type="NCBI Taxonomy" id="34276"/>
    <lineage>
        <taxon>Eukaryota</taxon>
        <taxon>Viridiplantae</taxon>
        <taxon>Streptophyta</taxon>
        <taxon>Embryophyta</taxon>
        <taxon>Tracheophyta</taxon>
        <taxon>Spermatophyta</taxon>
        <taxon>Magnoliopsida</taxon>
        <taxon>eudicotyledons</taxon>
        <taxon>Gunneridae</taxon>
        <taxon>Pentapetalae</taxon>
        <taxon>rosids</taxon>
        <taxon>malvids</taxon>
        <taxon>Malvales</taxon>
        <taxon>Malvaceae</taxon>
        <taxon>Malvoideae</taxon>
        <taxon>Gossypium</taxon>
    </lineage>
</organism>
<feature type="region of interest" description="Disordered" evidence="1">
    <location>
        <begin position="38"/>
        <end position="67"/>
    </location>
</feature>